<name>A0A1I7YFB1_9BILA</name>
<dbReference type="WBParaSite" id="L893_g15551.t1">
    <property type="protein sequence ID" value="L893_g15551.t1"/>
    <property type="gene ID" value="L893_g15551"/>
</dbReference>
<keyword evidence="2" id="KW-1185">Reference proteome</keyword>
<evidence type="ECO:0000313" key="3">
    <source>
        <dbReference type="WBParaSite" id="L893_g15551.t1"/>
    </source>
</evidence>
<protein>
    <submittedName>
        <fullName evidence="3">Uncharacterized protein</fullName>
    </submittedName>
</protein>
<dbReference type="AlphaFoldDB" id="A0A1I7YFB1"/>
<sequence length="141" mass="16748">MAEDNDHNVCGPLINTWALDAMVGSFLKLGLRQGHMLGRRMKKRYVTNKLLLDENFLNLREVDPHSEHRRQPDADDSERLYRGDLGLRQGHMLGRRMKKRYVTNKLLLDENFLNLHPHSKHRRQPDANDRKRLYRGDVRLR</sequence>
<evidence type="ECO:0000256" key="1">
    <source>
        <dbReference type="SAM" id="MobiDB-lite"/>
    </source>
</evidence>
<proteinExistence type="predicted"/>
<evidence type="ECO:0000313" key="2">
    <source>
        <dbReference type="Proteomes" id="UP000095287"/>
    </source>
</evidence>
<reference evidence="3" key="1">
    <citation type="submission" date="2016-11" db="UniProtKB">
        <authorList>
            <consortium name="WormBaseParasite"/>
        </authorList>
    </citation>
    <scope>IDENTIFICATION</scope>
</reference>
<feature type="region of interest" description="Disordered" evidence="1">
    <location>
        <begin position="117"/>
        <end position="141"/>
    </location>
</feature>
<organism evidence="2 3">
    <name type="scientific">Steinernema glaseri</name>
    <dbReference type="NCBI Taxonomy" id="37863"/>
    <lineage>
        <taxon>Eukaryota</taxon>
        <taxon>Metazoa</taxon>
        <taxon>Ecdysozoa</taxon>
        <taxon>Nematoda</taxon>
        <taxon>Chromadorea</taxon>
        <taxon>Rhabditida</taxon>
        <taxon>Tylenchina</taxon>
        <taxon>Panagrolaimomorpha</taxon>
        <taxon>Strongyloidoidea</taxon>
        <taxon>Steinernematidae</taxon>
        <taxon>Steinernema</taxon>
    </lineage>
</organism>
<accession>A0A1I7YFB1</accession>
<dbReference type="Proteomes" id="UP000095287">
    <property type="component" value="Unplaced"/>
</dbReference>
<feature type="compositionally biased region" description="Basic and acidic residues" evidence="1">
    <location>
        <begin position="124"/>
        <end position="141"/>
    </location>
</feature>